<accession>T1JVP2</accession>
<dbReference type="EMBL" id="CAEY01000795">
    <property type="status" value="NOT_ANNOTATED_CDS"/>
    <property type="molecule type" value="Genomic_DNA"/>
</dbReference>
<name>T1JVP2_TETUR</name>
<reference evidence="2" key="1">
    <citation type="submission" date="2011-08" db="EMBL/GenBank/DDBJ databases">
        <authorList>
            <person name="Rombauts S."/>
        </authorList>
    </citation>
    <scope>NUCLEOTIDE SEQUENCE</scope>
    <source>
        <strain evidence="2">London</strain>
    </source>
</reference>
<organism evidence="1 2">
    <name type="scientific">Tetranychus urticae</name>
    <name type="common">Two-spotted spider mite</name>
    <dbReference type="NCBI Taxonomy" id="32264"/>
    <lineage>
        <taxon>Eukaryota</taxon>
        <taxon>Metazoa</taxon>
        <taxon>Ecdysozoa</taxon>
        <taxon>Arthropoda</taxon>
        <taxon>Chelicerata</taxon>
        <taxon>Arachnida</taxon>
        <taxon>Acari</taxon>
        <taxon>Acariformes</taxon>
        <taxon>Trombidiformes</taxon>
        <taxon>Prostigmata</taxon>
        <taxon>Eleutherengona</taxon>
        <taxon>Raphignathae</taxon>
        <taxon>Tetranychoidea</taxon>
        <taxon>Tetranychidae</taxon>
        <taxon>Tetranychus</taxon>
    </lineage>
</organism>
<dbReference type="AlphaFoldDB" id="T1JVP2"/>
<dbReference type="HOGENOM" id="CLU_1167172_0_0_1"/>
<protein>
    <submittedName>
        <fullName evidence="1">Uncharacterized protein</fullName>
    </submittedName>
</protein>
<reference evidence="1" key="2">
    <citation type="submission" date="2015-06" db="UniProtKB">
        <authorList>
            <consortium name="EnsemblMetazoa"/>
        </authorList>
    </citation>
    <scope>IDENTIFICATION</scope>
</reference>
<keyword evidence="2" id="KW-1185">Reference proteome</keyword>
<dbReference type="EnsemblMetazoa" id="tetur02g05310.1">
    <property type="protein sequence ID" value="tetur02g05310.1"/>
    <property type="gene ID" value="tetur02g05310"/>
</dbReference>
<dbReference type="Proteomes" id="UP000015104">
    <property type="component" value="Unassembled WGS sequence"/>
</dbReference>
<evidence type="ECO:0000313" key="2">
    <source>
        <dbReference type="Proteomes" id="UP000015104"/>
    </source>
</evidence>
<sequence length="238" mass="27146">MPKAPGRSSFTPYKPGGKHSIGVCPCANHPYTKVLKRVNGWFRTHRDNRPYIDKHRKEMHLILRNCVKKYGKPKCDCLYFGSRYHCICSFQETSNRVQSRFSQGLAARANAPGPDQRQGCRDVWNYDCSRELVVAITKKTVNKPEPLIKFDILRDDILANIFVWKNQRIAVITCHQVCSNAYEKMKFINALGATISKLLHGGQDLRGKSHNPVNALVLTVDLNIHNIYYGCNQAKKTN</sequence>
<evidence type="ECO:0000313" key="1">
    <source>
        <dbReference type="EnsemblMetazoa" id="tetur02g05310.1"/>
    </source>
</evidence>
<proteinExistence type="predicted"/>